<accession>A0A6C0CUE0</accession>
<evidence type="ECO:0000313" key="1">
    <source>
        <dbReference type="EMBL" id="QHT07115.1"/>
    </source>
</evidence>
<dbReference type="AlphaFoldDB" id="A0A6C0CUE0"/>
<name>A0A6C0CUE0_9ZZZZ</name>
<dbReference type="EMBL" id="MN739479">
    <property type="protein sequence ID" value="QHT07115.1"/>
    <property type="molecule type" value="Genomic_DNA"/>
</dbReference>
<proteinExistence type="predicted"/>
<organism evidence="1">
    <name type="scientific">viral metagenome</name>
    <dbReference type="NCBI Taxonomy" id="1070528"/>
    <lineage>
        <taxon>unclassified sequences</taxon>
        <taxon>metagenomes</taxon>
        <taxon>organismal metagenomes</taxon>
    </lineage>
</organism>
<protein>
    <submittedName>
        <fullName evidence="1">Uncharacterized protein</fullName>
    </submittedName>
</protein>
<reference evidence="1" key="1">
    <citation type="journal article" date="2020" name="Nature">
        <title>Giant virus diversity and host interactions through global metagenomics.</title>
        <authorList>
            <person name="Schulz F."/>
            <person name="Roux S."/>
            <person name="Paez-Espino D."/>
            <person name="Jungbluth S."/>
            <person name="Walsh D.A."/>
            <person name="Denef V.J."/>
            <person name="McMahon K.D."/>
            <person name="Konstantinidis K.T."/>
            <person name="Eloe-Fadrosh E.A."/>
            <person name="Kyrpides N.C."/>
            <person name="Woyke T."/>
        </authorList>
    </citation>
    <scope>NUCLEOTIDE SEQUENCE</scope>
    <source>
        <strain evidence="1">GVMAG-M-3300021962-46</strain>
    </source>
</reference>
<sequence length="87" mass="10784">MTNLTEQEIIQPIQDNFEYIQETFYFIKNRYKYNTVLDEQVVEAKKRLKNYHSFLEKDIQTLETYGIKYKNMIHILKVYHHKIPLWI</sequence>